<dbReference type="PANTHER" id="PTHR33395">
    <property type="entry name" value="TRANSCRIPTASE, PUTATIVE-RELATED-RELATED"/>
    <property type="match status" value="1"/>
</dbReference>
<gene>
    <name evidence="2" type="ORF">SSLN_LOCUS16697</name>
</gene>
<dbReference type="EMBL" id="UYSU01041416">
    <property type="protein sequence ID" value="VDM03083.1"/>
    <property type="molecule type" value="Genomic_DNA"/>
</dbReference>
<dbReference type="PANTHER" id="PTHR33395:SF22">
    <property type="entry name" value="REVERSE TRANSCRIPTASE DOMAIN-CONTAINING PROTEIN"/>
    <property type="match status" value="1"/>
</dbReference>
<accession>A0A3P7D170</accession>
<dbReference type="AlphaFoldDB" id="A0A3P7D170"/>
<organism evidence="2 3">
    <name type="scientific">Schistocephalus solidus</name>
    <name type="common">Tapeworm</name>
    <dbReference type="NCBI Taxonomy" id="70667"/>
    <lineage>
        <taxon>Eukaryota</taxon>
        <taxon>Metazoa</taxon>
        <taxon>Spiralia</taxon>
        <taxon>Lophotrochozoa</taxon>
        <taxon>Platyhelminthes</taxon>
        <taxon>Cestoda</taxon>
        <taxon>Eucestoda</taxon>
        <taxon>Diphyllobothriidea</taxon>
        <taxon>Diphyllobothriidae</taxon>
        <taxon>Schistocephalus</taxon>
    </lineage>
</organism>
<sequence length="239" mass="26630">MGVPHPKPTGLEKDSEDRGSKLRSQQDPRHQNQKSGAKFTSVPDHHHQCPGPSTMPALSTHLPRANRTYSDAMHQVLIAGDFNAPTVDLVNLQVDDARTSFDSKLMDLTLDQPMVQKVNIPTTLRENQRANYLEQVFLKDFSGVDEVYSILPLEPELQLDHDNSSVKDAGLVLEYILFPEPLVDRELQNLKEAKSSGPDDLPAKFLKELAGELSKPLAHIFNSSFESGKQPSEWKAANI</sequence>
<keyword evidence="3" id="KW-1185">Reference proteome</keyword>
<evidence type="ECO:0000313" key="2">
    <source>
        <dbReference type="EMBL" id="VDM03083.1"/>
    </source>
</evidence>
<evidence type="ECO:0000313" key="3">
    <source>
        <dbReference type="Proteomes" id="UP000275846"/>
    </source>
</evidence>
<feature type="region of interest" description="Disordered" evidence="1">
    <location>
        <begin position="1"/>
        <end position="60"/>
    </location>
</feature>
<name>A0A3P7D170_SCHSO</name>
<dbReference type="Proteomes" id="UP000275846">
    <property type="component" value="Unassembled WGS sequence"/>
</dbReference>
<feature type="compositionally biased region" description="Basic and acidic residues" evidence="1">
    <location>
        <begin position="10"/>
        <end position="30"/>
    </location>
</feature>
<reference evidence="2 3" key="1">
    <citation type="submission" date="2018-11" db="EMBL/GenBank/DDBJ databases">
        <authorList>
            <consortium name="Pathogen Informatics"/>
        </authorList>
    </citation>
    <scope>NUCLEOTIDE SEQUENCE [LARGE SCALE GENOMIC DNA]</scope>
    <source>
        <strain evidence="2 3">NST_G2</strain>
    </source>
</reference>
<protein>
    <submittedName>
        <fullName evidence="2">Uncharacterized protein</fullName>
    </submittedName>
</protein>
<dbReference type="OrthoDB" id="7555138at2759"/>
<proteinExistence type="predicted"/>
<evidence type="ECO:0000256" key="1">
    <source>
        <dbReference type="SAM" id="MobiDB-lite"/>
    </source>
</evidence>